<gene>
    <name evidence="1" type="ORF">COO92_12900</name>
</gene>
<dbReference type="AlphaFoldDB" id="A0A2N3L4C0"/>
<dbReference type="EMBL" id="NXGX01000005">
    <property type="protein sequence ID" value="PKR57674.1"/>
    <property type="molecule type" value="Genomic_DNA"/>
</dbReference>
<dbReference type="Proteomes" id="UP000233332">
    <property type="component" value="Unassembled WGS sequence"/>
</dbReference>
<accession>A0A2N3L4C0</accession>
<evidence type="ECO:0000313" key="1">
    <source>
        <dbReference type="EMBL" id="PKR57674.1"/>
    </source>
</evidence>
<evidence type="ECO:0000313" key="2">
    <source>
        <dbReference type="Proteomes" id="UP000233332"/>
    </source>
</evidence>
<sequence length="77" mass="8660">MPAHVTTDPLVATTNVAPTSAASVWRWLVLLPRKWAHAYKIARDTQMLRSAPREVLDDIGIARRDVQFACEHGRLPN</sequence>
<name>A0A2N3L4C0_9PROT</name>
<reference evidence="1 2" key="1">
    <citation type="submission" date="2017-09" db="EMBL/GenBank/DDBJ databases">
        <title>Biodiversity and function of Thalassospira species in the particle-attached aromatic-hydrocarbon-degrading consortia from the surface seawater of the China South Sea.</title>
        <authorList>
            <person name="Dong C."/>
            <person name="Lai Q."/>
            <person name="Shao Z."/>
        </authorList>
    </citation>
    <scope>NUCLEOTIDE SEQUENCE [LARGE SCALE GENOMIC DNA]</scope>
    <source>
        <strain evidence="1 2">139Z-12</strain>
    </source>
</reference>
<evidence type="ECO:0008006" key="3">
    <source>
        <dbReference type="Google" id="ProtNLM"/>
    </source>
</evidence>
<dbReference type="RefSeq" id="WP_101302717.1">
    <property type="nucleotide sequence ID" value="NZ_NXGX01000005.1"/>
</dbReference>
<protein>
    <recommendedName>
        <fullName evidence="3">DUF1127 domain-containing protein</fullName>
    </recommendedName>
</protein>
<keyword evidence="2" id="KW-1185">Reference proteome</keyword>
<organism evidence="1 2">
    <name type="scientific">Thalassospira lohafexi</name>
    <dbReference type="NCBI Taxonomy" id="744227"/>
    <lineage>
        <taxon>Bacteria</taxon>
        <taxon>Pseudomonadati</taxon>
        <taxon>Pseudomonadota</taxon>
        <taxon>Alphaproteobacteria</taxon>
        <taxon>Rhodospirillales</taxon>
        <taxon>Thalassospiraceae</taxon>
        <taxon>Thalassospira</taxon>
    </lineage>
</organism>
<proteinExistence type="predicted"/>
<comment type="caution">
    <text evidence="1">The sequence shown here is derived from an EMBL/GenBank/DDBJ whole genome shotgun (WGS) entry which is preliminary data.</text>
</comment>